<dbReference type="AlphaFoldDB" id="A0A6J3MBY8"/>
<sequence length="143" mass="14935">MLVLRRWSGAAALVVIPGESPGDHTTRFRIDCATALQNDGNQRIRDLKINGNVRRQSIPQKDLATIPTTSPGVNVGVARAQKDEMIDMSCNLIGSGGRAATTGASDSGGDAGIRSVHGLLCTGAALKGSVWWAHSGCRLNSPS</sequence>
<dbReference type="Proteomes" id="UP000504637">
    <property type="component" value="Unplaced"/>
</dbReference>
<accession>A0A6J3MBY8</accession>
<keyword evidence="1" id="KW-1185">Reference proteome</keyword>
<reference evidence="2" key="3">
    <citation type="submission" date="2025-08" db="UniProtKB">
        <authorList>
            <consortium name="RefSeq"/>
        </authorList>
    </citation>
    <scope>IDENTIFICATION</scope>
    <source>
        <strain evidence="2">CBS 342.82</strain>
    </source>
</reference>
<protein>
    <submittedName>
        <fullName evidence="2">Uncharacterized protein</fullName>
    </submittedName>
</protein>
<evidence type="ECO:0000313" key="1">
    <source>
        <dbReference type="Proteomes" id="UP000504637"/>
    </source>
</evidence>
<dbReference type="GeneID" id="54357095"/>
<dbReference type="RefSeq" id="XP_033462572.1">
    <property type="nucleotide sequence ID" value="XM_033599296.1"/>
</dbReference>
<reference evidence="2" key="2">
    <citation type="submission" date="2020-04" db="EMBL/GenBank/DDBJ databases">
        <authorList>
            <consortium name="NCBI Genome Project"/>
        </authorList>
    </citation>
    <scope>NUCLEOTIDE SEQUENCE</scope>
    <source>
        <strain evidence="2">CBS 342.82</strain>
    </source>
</reference>
<reference evidence="2" key="1">
    <citation type="submission" date="2020-01" db="EMBL/GenBank/DDBJ databases">
        <authorList>
            <consortium name="DOE Joint Genome Institute"/>
            <person name="Haridas S."/>
            <person name="Albert R."/>
            <person name="Binder M."/>
            <person name="Bloem J."/>
            <person name="Labutti K."/>
            <person name="Salamov A."/>
            <person name="Andreopoulos B."/>
            <person name="Baker S.E."/>
            <person name="Barry K."/>
            <person name="Bills G."/>
            <person name="Bluhm B.H."/>
            <person name="Cannon C."/>
            <person name="Castanera R."/>
            <person name="Culley D.E."/>
            <person name="Daum C."/>
            <person name="Ezra D."/>
            <person name="Gonzalez J.B."/>
            <person name="Henrissat B."/>
            <person name="Kuo A."/>
            <person name="Liang C."/>
            <person name="Lipzen A."/>
            <person name="Lutzoni F."/>
            <person name="Magnuson J."/>
            <person name="Mondo S."/>
            <person name="Nolan M."/>
            <person name="Ohm R."/>
            <person name="Pangilinan J."/>
            <person name="Park H.-J."/>
            <person name="Ramirez L."/>
            <person name="Alfaro M."/>
            <person name="Sun H."/>
            <person name="Tritt A."/>
            <person name="Yoshinaga Y."/>
            <person name="Zwiers L.-H."/>
            <person name="Turgeon B.G."/>
            <person name="Goodwin S.B."/>
            <person name="Spatafora J.W."/>
            <person name="Crous P.W."/>
            <person name="Grigoriev I.V."/>
        </authorList>
    </citation>
    <scope>NUCLEOTIDE SEQUENCE</scope>
    <source>
        <strain evidence="2">CBS 342.82</strain>
    </source>
</reference>
<name>A0A6J3MBY8_9PEZI</name>
<evidence type="ECO:0000313" key="2">
    <source>
        <dbReference type="RefSeq" id="XP_033462572.1"/>
    </source>
</evidence>
<proteinExistence type="predicted"/>
<organism evidence="2">
    <name type="scientific">Dissoconium aciculare CBS 342.82</name>
    <dbReference type="NCBI Taxonomy" id="1314786"/>
    <lineage>
        <taxon>Eukaryota</taxon>
        <taxon>Fungi</taxon>
        <taxon>Dikarya</taxon>
        <taxon>Ascomycota</taxon>
        <taxon>Pezizomycotina</taxon>
        <taxon>Dothideomycetes</taxon>
        <taxon>Dothideomycetidae</taxon>
        <taxon>Mycosphaerellales</taxon>
        <taxon>Dissoconiaceae</taxon>
        <taxon>Dissoconium</taxon>
    </lineage>
</organism>
<gene>
    <name evidence="2" type="ORF">K489DRAFT_161020</name>
</gene>